<keyword evidence="5 7" id="KW-0368">Histidine biosynthesis</keyword>
<reference evidence="10" key="1">
    <citation type="submission" date="2021-05" db="EMBL/GenBank/DDBJ databases">
        <title>The genome of the haptophyte Pavlova lutheri (Diacronema luteri, Pavlovales) - a model for lipid biosynthesis in eukaryotic algae.</title>
        <authorList>
            <person name="Hulatt C.J."/>
            <person name="Posewitz M.C."/>
        </authorList>
    </citation>
    <scope>NUCLEOTIDE SEQUENCE</scope>
    <source>
        <strain evidence="10">NIVA-4/92</strain>
    </source>
</reference>
<evidence type="ECO:0000256" key="3">
    <source>
        <dbReference type="ARBA" id="ARBA00012550"/>
    </source>
</evidence>
<evidence type="ECO:0000256" key="1">
    <source>
        <dbReference type="ARBA" id="ARBA00005133"/>
    </source>
</evidence>
<evidence type="ECO:0000256" key="4">
    <source>
        <dbReference type="ARBA" id="ARBA00022605"/>
    </source>
</evidence>
<dbReference type="InterPro" id="IPR011060">
    <property type="entry name" value="RibuloseP-bd_barrel"/>
</dbReference>
<dbReference type="Proteomes" id="UP000751190">
    <property type="component" value="Unassembled WGS sequence"/>
</dbReference>
<name>A0A8J5X7J3_DIALT</name>
<keyword evidence="11" id="KW-1185">Reference proteome</keyword>
<dbReference type="GO" id="GO:0005737">
    <property type="term" value="C:cytoplasm"/>
    <property type="evidence" value="ECO:0007669"/>
    <property type="project" value="TreeGrafter"/>
</dbReference>
<dbReference type="PANTHER" id="PTHR43090:SF2">
    <property type="entry name" value="1-(5-PHOSPHORIBOSYL)-5-[(5-PHOSPHORIBOSYLAMINO)METHYLIDENEAMINO] IMIDAZOLE-4-CARBOXAMIDE ISOMERASE"/>
    <property type="match status" value="1"/>
</dbReference>
<evidence type="ECO:0000313" key="10">
    <source>
        <dbReference type="EMBL" id="KAG8457609.1"/>
    </source>
</evidence>
<evidence type="ECO:0000313" key="11">
    <source>
        <dbReference type="Proteomes" id="UP000751190"/>
    </source>
</evidence>
<dbReference type="PANTHER" id="PTHR43090">
    <property type="entry name" value="1-(5-PHOSPHORIBOSYL)-5-[(5-PHOSPHORIBOSYLAMINO)METHYLIDENEAMINO] IMIDAZOLE-4-CARBOXAMIDE ISOMERASE"/>
    <property type="match status" value="1"/>
</dbReference>
<evidence type="ECO:0000256" key="8">
    <source>
        <dbReference type="SAM" id="MobiDB-lite"/>
    </source>
</evidence>
<dbReference type="CDD" id="cd04723">
    <property type="entry name" value="HisA_HisF"/>
    <property type="match status" value="1"/>
</dbReference>
<dbReference type="Gene3D" id="3.40.630.30">
    <property type="match status" value="1"/>
</dbReference>
<feature type="domain" description="N-acetyltransferase" evidence="9">
    <location>
        <begin position="355"/>
        <end position="521"/>
    </location>
</feature>
<dbReference type="InterPro" id="IPR011858">
    <property type="entry name" value="His6/HISN3"/>
</dbReference>
<dbReference type="GO" id="GO:0000162">
    <property type="term" value="P:L-tryptophan biosynthetic process"/>
    <property type="evidence" value="ECO:0007669"/>
    <property type="project" value="TreeGrafter"/>
</dbReference>
<dbReference type="InterPro" id="IPR013785">
    <property type="entry name" value="Aldolase_TIM"/>
</dbReference>
<dbReference type="InterPro" id="IPR000182">
    <property type="entry name" value="GNAT_dom"/>
</dbReference>
<evidence type="ECO:0000256" key="5">
    <source>
        <dbReference type="ARBA" id="ARBA00023102"/>
    </source>
</evidence>
<dbReference type="AlphaFoldDB" id="A0A8J5X7J3"/>
<accession>A0A8J5X7J3</accession>
<dbReference type="Pfam" id="PF00977">
    <property type="entry name" value="His_biosynth"/>
    <property type="match status" value="1"/>
</dbReference>
<dbReference type="NCBIfam" id="TIGR02129">
    <property type="entry name" value="hisA_euk"/>
    <property type="match status" value="1"/>
</dbReference>
<dbReference type="CDD" id="cd04301">
    <property type="entry name" value="NAT_SF"/>
    <property type="match status" value="1"/>
</dbReference>
<gene>
    <name evidence="10" type="ORF">KFE25_002273</name>
</gene>
<sequence length="539" mass="57471">MRFRPCIDLHAGTVKQIVGSTLGDDPSKLRTNFESTRSAAEFANMYRRDNLVGGHVIMLGPGNEDAALSALAAYPGGLQVGGGVTGASARKYLDAGASHVIVTSWVFVDGKLSRERLAELVGAVGRERIVLDLSCRKHPDDPCGPYHVVMDKWQRFTDCTVTRELLAELAASCDEFLVHGVDVEGKGCGIEDELVRQLGEWSPLPVTYAGGCRDLEDIERVRELGGGRVDVTIGSALDIFGGALPYADVVQWDKREVIRSMMEVAPRMLRGMRAPRRRPFRWLMAAALSSAAVDGTRRSPPTSGRSPAQAGGGANGLVAGATNAFAAASALFRGPDLSGGASAAHAAPCAPHGALAIREAGPADVNAMQRINEAVLPENYSRQFYMQQLADWPGLQLVACAPDLADPDDLAARQAGADGAHLGPVIGYCLGKMEGSRRGHITSIAVLPEHRNRGCATAIMREVTAQMRGRYGAAAVTLNVRKSNVAALHVYTDKLGYATDAIYTRYYQDGEDALHLVLTLEHEDGGTDGDEVETRAEAA</sequence>
<comment type="similarity">
    <text evidence="2 7">Belongs to the HisA/HisF family.</text>
</comment>
<dbReference type="OrthoDB" id="446074at2759"/>
<evidence type="ECO:0000256" key="7">
    <source>
        <dbReference type="RuleBase" id="RU003657"/>
    </source>
</evidence>
<dbReference type="Gene3D" id="3.20.20.70">
    <property type="entry name" value="Aldolase class I"/>
    <property type="match status" value="1"/>
</dbReference>
<proteinExistence type="inferred from homology"/>
<protein>
    <recommendedName>
        <fullName evidence="3">1-(5-phosphoribosyl)-5-[(5-phosphoribosylamino)methylideneamino]imidazole-4-carboxamideisomerase</fullName>
        <ecNumber evidence="3">5.3.1.16</ecNumber>
    </recommendedName>
</protein>
<dbReference type="InterPro" id="IPR044524">
    <property type="entry name" value="Isoase_HisA-like"/>
</dbReference>
<dbReference type="UniPathway" id="UPA00031">
    <property type="reaction ID" value="UER00009"/>
</dbReference>
<dbReference type="SUPFAM" id="SSF55729">
    <property type="entry name" value="Acyl-CoA N-acyltransferases (Nat)"/>
    <property type="match status" value="1"/>
</dbReference>
<organism evidence="10 11">
    <name type="scientific">Diacronema lutheri</name>
    <name type="common">Unicellular marine alga</name>
    <name type="synonym">Monochrysis lutheri</name>
    <dbReference type="NCBI Taxonomy" id="2081491"/>
    <lineage>
        <taxon>Eukaryota</taxon>
        <taxon>Haptista</taxon>
        <taxon>Haptophyta</taxon>
        <taxon>Pavlovophyceae</taxon>
        <taxon>Pavlovales</taxon>
        <taxon>Pavlovaceae</taxon>
        <taxon>Diacronema</taxon>
    </lineage>
</organism>
<comment type="caution">
    <text evidence="10">The sequence shown here is derived from an EMBL/GenBank/DDBJ whole genome shotgun (WGS) entry which is preliminary data.</text>
</comment>
<dbReference type="InterPro" id="IPR016181">
    <property type="entry name" value="Acyl_CoA_acyltransferase"/>
</dbReference>
<dbReference type="SUPFAM" id="SSF51366">
    <property type="entry name" value="Ribulose-phoshate binding barrel"/>
    <property type="match status" value="1"/>
</dbReference>
<dbReference type="PROSITE" id="PS51186">
    <property type="entry name" value="GNAT"/>
    <property type="match status" value="1"/>
</dbReference>
<dbReference type="EMBL" id="JAGTXO010000066">
    <property type="protein sequence ID" value="KAG8457609.1"/>
    <property type="molecule type" value="Genomic_DNA"/>
</dbReference>
<dbReference type="GO" id="GO:0003949">
    <property type="term" value="F:1-(5-phosphoribosyl)-5-[(5-phosphoribosylamino)methylideneamino]imidazole-4-carboxamide isomerase activity"/>
    <property type="evidence" value="ECO:0007669"/>
    <property type="project" value="UniProtKB-EC"/>
</dbReference>
<evidence type="ECO:0000256" key="6">
    <source>
        <dbReference type="ARBA" id="ARBA00023235"/>
    </source>
</evidence>
<keyword evidence="4 7" id="KW-0028">Amino-acid biosynthesis</keyword>
<dbReference type="FunFam" id="3.20.20.70:FF:000110">
    <property type="entry name" value="1-(5-phosphoribosyl)-5-[(5-phosphoribosylamino)methylideneamino] imidazole-4-carboxamide isomerase, chloroplastic"/>
    <property type="match status" value="1"/>
</dbReference>
<comment type="pathway">
    <text evidence="1">Amino-acid biosynthesis; L-histidine biosynthesis; L-histidine from 5-phospho-alpha-D-ribose 1-diphosphate: step 4/9.</text>
</comment>
<dbReference type="EC" id="5.3.1.16" evidence="3"/>
<dbReference type="GO" id="GO:0000105">
    <property type="term" value="P:L-histidine biosynthetic process"/>
    <property type="evidence" value="ECO:0007669"/>
    <property type="project" value="UniProtKB-UniPathway"/>
</dbReference>
<evidence type="ECO:0000256" key="2">
    <source>
        <dbReference type="ARBA" id="ARBA00009667"/>
    </source>
</evidence>
<dbReference type="InterPro" id="IPR006062">
    <property type="entry name" value="His_biosynth"/>
</dbReference>
<feature type="region of interest" description="Disordered" evidence="8">
    <location>
        <begin position="293"/>
        <end position="312"/>
    </location>
</feature>
<keyword evidence="6" id="KW-0413">Isomerase</keyword>
<dbReference type="Pfam" id="PF00583">
    <property type="entry name" value="Acetyltransf_1"/>
    <property type="match status" value="1"/>
</dbReference>
<dbReference type="GO" id="GO:0016747">
    <property type="term" value="F:acyltransferase activity, transferring groups other than amino-acyl groups"/>
    <property type="evidence" value="ECO:0007669"/>
    <property type="project" value="InterPro"/>
</dbReference>
<evidence type="ECO:0000259" key="9">
    <source>
        <dbReference type="PROSITE" id="PS51186"/>
    </source>
</evidence>